<keyword evidence="3" id="KW-1133">Transmembrane helix</keyword>
<dbReference type="Proteomes" id="UP000600139">
    <property type="component" value="Unassembled WGS sequence"/>
</dbReference>
<name>A0A934R2Z9_9BACT</name>
<keyword evidence="3" id="KW-0812">Transmembrane</keyword>
<reference evidence="4" key="1">
    <citation type="submission" date="2021-01" db="EMBL/GenBank/DDBJ databases">
        <title>Modified the classification status of verrucomicrobia.</title>
        <authorList>
            <person name="Feng X."/>
        </authorList>
    </citation>
    <scope>NUCLEOTIDE SEQUENCE</scope>
    <source>
        <strain evidence="4">JCM 18052</strain>
    </source>
</reference>
<evidence type="ECO:0000256" key="3">
    <source>
        <dbReference type="SAM" id="Phobius"/>
    </source>
</evidence>
<feature type="region of interest" description="Disordered" evidence="2">
    <location>
        <begin position="113"/>
        <end position="134"/>
    </location>
</feature>
<evidence type="ECO:0000256" key="2">
    <source>
        <dbReference type="SAM" id="MobiDB-lite"/>
    </source>
</evidence>
<feature type="compositionally biased region" description="Basic and acidic residues" evidence="2">
    <location>
        <begin position="115"/>
        <end position="133"/>
    </location>
</feature>
<keyword evidence="1" id="KW-0175">Coiled coil</keyword>
<feature type="coiled-coil region" evidence="1">
    <location>
        <begin position="73"/>
        <end position="107"/>
    </location>
</feature>
<keyword evidence="5" id="KW-1185">Reference proteome</keyword>
<accession>A0A934R2Z9</accession>
<gene>
    <name evidence="4" type="ORF">JIN84_17620</name>
</gene>
<sequence>MLKRSPLVVLVFLSIGGIVWWFGKSQVTEKATPTATSSSKATAAPAPLIDATREESTGIAPSPRHATGEIERHQQSRAGLVELEKAVDQQQEKVEERRKLLAALSRTKGIIYKGTDSKFDPPDENSENQKADDGVQTLSQIATLLKYPDEQLLPYAAGLDISDNRIKDLYPQLPATRRDLEQLRAAGSGADASSIAALDSRFDAIQSQLHAELVGVRKKLVEIHQTTQAEAVQRGKDAQDYIEAKREFETDQALLDAMNAKLAAEKERVKNSER</sequence>
<dbReference type="RefSeq" id="WP_200352385.1">
    <property type="nucleotide sequence ID" value="NZ_BAABHZ010000001.1"/>
</dbReference>
<dbReference type="AlphaFoldDB" id="A0A934R2Z9"/>
<evidence type="ECO:0000256" key="1">
    <source>
        <dbReference type="SAM" id="Coils"/>
    </source>
</evidence>
<protein>
    <submittedName>
        <fullName evidence="4">Uncharacterized protein</fullName>
    </submittedName>
</protein>
<feature type="transmembrane region" description="Helical" evidence="3">
    <location>
        <begin position="7"/>
        <end position="23"/>
    </location>
</feature>
<organism evidence="4 5">
    <name type="scientific">Luteolibacter yonseiensis</name>
    <dbReference type="NCBI Taxonomy" id="1144680"/>
    <lineage>
        <taxon>Bacteria</taxon>
        <taxon>Pseudomonadati</taxon>
        <taxon>Verrucomicrobiota</taxon>
        <taxon>Verrucomicrobiia</taxon>
        <taxon>Verrucomicrobiales</taxon>
        <taxon>Verrucomicrobiaceae</taxon>
        <taxon>Luteolibacter</taxon>
    </lineage>
</organism>
<comment type="caution">
    <text evidence="4">The sequence shown here is derived from an EMBL/GenBank/DDBJ whole genome shotgun (WGS) entry which is preliminary data.</text>
</comment>
<evidence type="ECO:0000313" key="5">
    <source>
        <dbReference type="Proteomes" id="UP000600139"/>
    </source>
</evidence>
<dbReference type="EMBL" id="JAENIK010000012">
    <property type="protein sequence ID" value="MBK1817443.1"/>
    <property type="molecule type" value="Genomic_DNA"/>
</dbReference>
<keyword evidence="3" id="KW-0472">Membrane</keyword>
<evidence type="ECO:0000313" key="4">
    <source>
        <dbReference type="EMBL" id="MBK1817443.1"/>
    </source>
</evidence>
<proteinExistence type="predicted"/>